<dbReference type="AlphaFoldDB" id="A0A3Q9K6V7"/>
<name>A0A3Q9K6V7_9ACTN</name>
<dbReference type="Proteomes" id="UP000275579">
    <property type="component" value="Chromosome"/>
</dbReference>
<dbReference type="RefSeq" id="WP_127149548.1">
    <property type="nucleotide sequence ID" value="NZ_CP029042.1"/>
</dbReference>
<organism evidence="1 2">
    <name type="scientific">Streptomyces lydicus</name>
    <dbReference type="NCBI Taxonomy" id="47763"/>
    <lineage>
        <taxon>Bacteria</taxon>
        <taxon>Bacillati</taxon>
        <taxon>Actinomycetota</taxon>
        <taxon>Actinomycetes</taxon>
        <taxon>Kitasatosporales</taxon>
        <taxon>Streptomycetaceae</taxon>
        <taxon>Streptomyces</taxon>
    </lineage>
</organism>
<protein>
    <submittedName>
        <fullName evidence="1">Uncharacterized protein</fullName>
    </submittedName>
</protein>
<proteinExistence type="predicted"/>
<evidence type="ECO:0000313" key="2">
    <source>
        <dbReference type="Proteomes" id="UP000275579"/>
    </source>
</evidence>
<sequence length="80" mass="8970">MTREDAGHLVYRDPRADVRVLPTMHVVDGLPAKGRLRSWSGNPQHLTTAEALKRPAVVEGQQVKIVRIAELRGYLLRCLS</sequence>
<gene>
    <name evidence="1" type="ORF">DDE74_04865</name>
</gene>
<dbReference type="EMBL" id="CP029042">
    <property type="protein sequence ID" value="AZS70354.1"/>
    <property type="molecule type" value="Genomic_DNA"/>
</dbReference>
<accession>A0A3Q9K6V7</accession>
<reference evidence="1 2" key="1">
    <citation type="submission" date="2018-04" db="EMBL/GenBank/DDBJ databases">
        <title>Complete genome sequences of Streptomyces lydicus strain WYEC and characterization of antagonistic properties of biological control agents.</title>
        <authorList>
            <person name="Mariita R.M."/>
            <person name="Sello J.K."/>
        </authorList>
    </citation>
    <scope>NUCLEOTIDE SEQUENCE [LARGE SCALE GENOMIC DNA]</scope>
    <source>
        <strain evidence="1 2">WYEC 108</strain>
    </source>
</reference>
<evidence type="ECO:0000313" key="1">
    <source>
        <dbReference type="EMBL" id="AZS70354.1"/>
    </source>
</evidence>